<evidence type="ECO:0000313" key="3">
    <source>
        <dbReference type="Proteomes" id="UP001056035"/>
    </source>
</evidence>
<evidence type="ECO:0008006" key="4">
    <source>
        <dbReference type="Google" id="ProtNLM"/>
    </source>
</evidence>
<sequence>MSDQEQNPQPEMPLNEDGTPLTEEQLAAAYEEQIKQLRVEDVVLQTVVSLLNLGGRKAGLVPGTEDERDLNQLGFAIEAAMRLFPLVEPALGDDATQLKDAISQLQMAYVQLGGQVAGGPGAPEGGPAAPPPPAPKESPLAPPGAGKLWVPGQ</sequence>
<evidence type="ECO:0000256" key="1">
    <source>
        <dbReference type="SAM" id="MobiDB-lite"/>
    </source>
</evidence>
<reference evidence="2 3" key="1">
    <citation type="submission" date="2022-06" db="EMBL/GenBank/DDBJ databases">
        <title>Paraconexibacter antarcticus.</title>
        <authorList>
            <person name="Kim C.S."/>
        </authorList>
    </citation>
    <scope>NUCLEOTIDE SEQUENCE [LARGE SCALE GENOMIC DNA]</scope>
    <source>
        <strain evidence="2 3">02-257</strain>
    </source>
</reference>
<feature type="region of interest" description="Disordered" evidence="1">
    <location>
        <begin position="114"/>
        <end position="153"/>
    </location>
</feature>
<evidence type="ECO:0000313" key="2">
    <source>
        <dbReference type="EMBL" id="UTI62500.1"/>
    </source>
</evidence>
<feature type="region of interest" description="Disordered" evidence="1">
    <location>
        <begin position="1"/>
        <end position="21"/>
    </location>
</feature>
<protein>
    <recommendedName>
        <fullName evidence="4">DUF1844 domain-containing protein</fullName>
    </recommendedName>
</protein>
<dbReference type="Proteomes" id="UP001056035">
    <property type="component" value="Chromosome"/>
</dbReference>
<keyword evidence="3" id="KW-1185">Reference proteome</keyword>
<dbReference type="EMBL" id="CP098502">
    <property type="protein sequence ID" value="UTI62500.1"/>
    <property type="molecule type" value="Genomic_DNA"/>
</dbReference>
<organism evidence="2 3">
    <name type="scientific">Paraconexibacter antarcticus</name>
    <dbReference type="NCBI Taxonomy" id="2949664"/>
    <lineage>
        <taxon>Bacteria</taxon>
        <taxon>Bacillati</taxon>
        <taxon>Actinomycetota</taxon>
        <taxon>Thermoleophilia</taxon>
        <taxon>Solirubrobacterales</taxon>
        <taxon>Paraconexibacteraceae</taxon>
        <taxon>Paraconexibacter</taxon>
    </lineage>
</organism>
<accession>A0ABY5DM84</accession>
<gene>
    <name evidence="2" type="ORF">NBH00_14125</name>
</gene>
<feature type="compositionally biased region" description="Pro residues" evidence="1">
    <location>
        <begin position="128"/>
        <end position="142"/>
    </location>
</feature>
<proteinExistence type="predicted"/>
<feature type="compositionally biased region" description="Gly residues" evidence="1">
    <location>
        <begin position="115"/>
        <end position="124"/>
    </location>
</feature>
<dbReference type="RefSeq" id="WP_254569237.1">
    <property type="nucleotide sequence ID" value="NZ_CP098502.1"/>
</dbReference>
<name>A0ABY5DM84_9ACTN</name>